<gene>
    <name evidence="3" type="ORF">METZ01_LOCUS79385</name>
</gene>
<dbReference type="Pfam" id="PF20434">
    <property type="entry name" value="BD-FAE"/>
    <property type="match status" value="1"/>
</dbReference>
<accession>A0A381UFM6</accession>
<proteinExistence type="predicted"/>
<protein>
    <recommendedName>
        <fullName evidence="2">BD-FAE-like domain-containing protein</fullName>
    </recommendedName>
</protein>
<dbReference type="GO" id="GO:0016787">
    <property type="term" value="F:hydrolase activity"/>
    <property type="evidence" value="ECO:0007669"/>
    <property type="project" value="UniProtKB-KW"/>
</dbReference>
<keyword evidence="1" id="KW-0378">Hydrolase</keyword>
<dbReference type="AlphaFoldDB" id="A0A381UFM6"/>
<dbReference type="EMBL" id="UINC01006271">
    <property type="protein sequence ID" value="SVA26531.1"/>
    <property type="molecule type" value="Genomic_DNA"/>
</dbReference>
<name>A0A381UFM6_9ZZZZ</name>
<dbReference type="PANTHER" id="PTHR48081">
    <property type="entry name" value="AB HYDROLASE SUPERFAMILY PROTEIN C4A8.06C"/>
    <property type="match status" value="1"/>
</dbReference>
<sequence>MRLPYSGKHNLSENLNSTNVSWRSLSPDELARAYSPSSMVGDIGPFINRYTKASREAKTVLSDQMYENLCYGDAEDESLDLFLPDRTLRTGEFPLAVLVHGGYWQELSKDEHAFPAPAWLSAGYAFATLNYGLAPGSSVARMVTRCRQALNWLTVNAERFGYASGKISTIGHSAGAHLIACAISPDIAGEGDIQLLASPSRSILIGGIYDLEPICHTYVNQPLGLDPVTAKQLSPQYHAPDPAVELAIIYAEHETGEFVRQSTEYAQRWQAASHRSQIIKVNERHHFDIMFDIADAQSLLFRKISQIPAEPT</sequence>
<dbReference type="InterPro" id="IPR029058">
    <property type="entry name" value="AB_hydrolase_fold"/>
</dbReference>
<organism evidence="3">
    <name type="scientific">marine metagenome</name>
    <dbReference type="NCBI Taxonomy" id="408172"/>
    <lineage>
        <taxon>unclassified sequences</taxon>
        <taxon>metagenomes</taxon>
        <taxon>ecological metagenomes</taxon>
    </lineage>
</organism>
<dbReference type="Gene3D" id="3.40.50.1820">
    <property type="entry name" value="alpha/beta hydrolase"/>
    <property type="match status" value="1"/>
</dbReference>
<dbReference type="InterPro" id="IPR049492">
    <property type="entry name" value="BD-FAE-like_dom"/>
</dbReference>
<evidence type="ECO:0000256" key="1">
    <source>
        <dbReference type="ARBA" id="ARBA00022801"/>
    </source>
</evidence>
<dbReference type="InterPro" id="IPR050300">
    <property type="entry name" value="GDXG_lipolytic_enzyme"/>
</dbReference>
<dbReference type="SUPFAM" id="SSF53474">
    <property type="entry name" value="alpha/beta-Hydrolases"/>
    <property type="match status" value="1"/>
</dbReference>
<evidence type="ECO:0000313" key="3">
    <source>
        <dbReference type="EMBL" id="SVA26531.1"/>
    </source>
</evidence>
<evidence type="ECO:0000259" key="2">
    <source>
        <dbReference type="Pfam" id="PF20434"/>
    </source>
</evidence>
<reference evidence="3" key="1">
    <citation type="submission" date="2018-05" db="EMBL/GenBank/DDBJ databases">
        <authorList>
            <person name="Lanie J.A."/>
            <person name="Ng W.-L."/>
            <person name="Kazmierczak K.M."/>
            <person name="Andrzejewski T.M."/>
            <person name="Davidsen T.M."/>
            <person name="Wayne K.J."/>
            <person name="Tettelin H."/>
            <person name="Glass J.I."/>
            <person name="Rusch D."/>
            <person name="Podicherti R."/>
            <person name="Tsui H.-C.T."/>
            <person name="Winkler M.E."/>
        </authorList>
    </citation>
    <scope>NUCLEOTIDE SEQUENCE</scope>
</reference>
<feature type="domain" description="BD-FAE-like" evidence="2">
    <location>
        <begin position="79"/>
        <end position="180"/>
    </location>
</feature>
<dbReference type="PANTHER" id="PTHR48081:SF33">
    <property type="entry name" value="KYNURENINE FORMAMIDASE"/>
    <property type="match status" value="1"/>
</dbReference>